<protein>
    <submittedName>
        <fullName evidence="2">Unplaced genomic scaffold supercont1.6, whole genome shotgun sequence</fullName>
    </submittedName>
</protein>
<feature type="compositionally biased region" description="Low complexity" evidence="1">
    <location>
        <begin position="30"/>
        <end position="44"/>
    </location>
</feature>
<dbReference type="RefSeq" id="XP_013280788.1">
    <property type="nucleotide sequence ID" value="XM_013425334.1"/>
</dbReference>
<feature type="region of interest" description="Disordered" evidence="1">
    <location>
        <begin position="1"/>
        <end position="54"/>
    </location>
</feature>
<dbReference type="GeneID" id="25308914"/>
<proteinExistence type="predicted"/>
<evidence type="ECO:0000313" key="2">
    <source>
        <dbReference type="EMBL" id="KIW76980.1"/>
    </source>
</evidence>
<gene>
    <name evidence="2" type="ORF">Z517_09424</name>
</gene>
<evidence type="ECO:0000256" key="1">
    <source>
        <dbReference type="SAM" id="MobiDB-lite"/>
    </source>
</evidence>
<dbReference type="VEuPathDB" id="FungiDB:Z517_09424"/>
<name>A0A0D2GED4_9EURO</name>
<dbReference type="HOGENOM" id="CLU_044860_1_0_1"/>
<keyword evidence="3" id="KW-1185">Reference proteome</keyword>
<feature type="region of interest" description="Disordered" evidence="1">
    <location>
        <begin position="326"/>
        <end position="357"/>
    </location>
</feature>
<dbReference type="STRING" id="1442368.A0A0D2GED4"/>
<dbReference type="AlphaFoldDB" id="A0A0D2GED4"/>
<evidence type="ECO:0000313" key="3">
    <source>
        <dbReference type="Proteomes" id="UP000053029"/>
    </source>
</evidence>
<dbReference type="Proteomes" id="UP000053029">
    <property type="component" value="Unassembled WGS sequence"/>
</dbReference>
<dbReference type="EMBL" id="KN846974">
    <property type="protein sequence ID" value="KIW76980.1"/>
    <property type="molecule type" value="Genomic_DNA"/>
</dbReference>
<accession>A0A0D2GED4</accession>
<sequence length="357" mass="39640">MTSRGNNHDGPPAQEDVVPKSSTQDHTRRSSSIGDGSTSSSRIPKSPPSPITQDMSPALAHVIHQIKSLSSCTPYWSEYYLSPEDFEELKRLERDVLEVYNLRYDYSAGDCTFILRMPNHETHEVFLADSTFEIRTQLKRILSQEDIAATTLEFAKGIVDCRHSTFYYPPPFSAAKRDTERSPDGSYACKGVRRPSCILEVANSQTTKGLAKLAEEYIWGTNAAVRTVVGFDFDYPAGKRATLSIWRPKLNEKGALTGIRSEVVEIRSKDGQRNQDAKAGLRLSLEDFAFRRPDGTFDGLDQASIFIPVSELCDMLEVAEEHYRMGTGGEGTEDSGPPVEKAGSNSPTHGYNLRPCT</sequence>
<organism evidence="2 3">
    <name type="scientific">Fonsecaea pedrosoi CBS 271.37</name>
    <dbReference type="NCBI Taxonomy" id="1442368"/>
    <lineage>
        <taxon>Eukaryota</taxon>
        <taxon>Fungi</taxon>
        <taxon>Dikarya</taxon>
        <taxon>Ascomycota</taxon>
        <taxon>Pezizomycotina</taxon>
        <taxon>Eurotiomycetes</taxon>
        <taxon>Chaetothyriomycetidae</taxon>
        <taxon>Chaetothyriales</taxon>
        <taxon>Herpotrichiellaceae</taxon>
        <taxon>Fonsecaea</taxon>
    </lineage>
</organism>
<reference evidence="2 3" key="1">
    <citation type="submission" date="2015-01" db="EMBL/GenBank/DDBJ databases">
        <title>The Genome Sequence of Fonsecaea pedrosoi CBS 271.37.</title>
        <authorList>
            <consortium name="The Broad Institute Genomics Platform"/>
            <person name="Cuomo C."/>
            <person name="de Hoog S."/>
            <person name="Gorbushina A."/>
            <person name="Stielow B."/>
            <person name="Teixiera M."/>
            <person name="Abouelleil A."/>
            <person name="Chapman S.B."/>
            <person name="Priest M."/>
            <person name="Young S.K."/>
            <person name="Wortman J."/>
            <person name="Nusbaum C."/>
            <person name="Birren B."/>
        </authorList>
    </citation>
    <scope>NUCLEOTIDE SEQUENCE [LARGE SCALE GENOMIC DNA]</scope>
    <source>
        <strain evidence="2 3">CBS 271.37</strain>
    </source>
</reference>
<dbReference type="OrthoDB" id="4363080at2759"/>